<evidence type="ECO:0000313" key="3">
    <source>
        <dbReference type="Proteomes" id="UP000503278"/>
    </source>
</evidence>
<dbReference type="EMBL" id="CP051682">
    <property type="protein sequence ID" value="QJD96435.1"/>
    <property type="molecule type" value="Genomic_DNA"/>
</dbReference>
<proteinExistence type="predicted"/>
<dbReference type="RefSeq" id="WP_169607759.1">
    <property type="nucleotide sequence ID" value="NZ_CP051682.1"/>
</dbReference>
<sequence length="64" mass="7388">MKLKMLLNVLYTIGVVLSLYTIYWGATHQRYEFVMGAVFIGGILIMLKIKLLKEVRAMENPVKK</sequence>
<gene>
    <name evidence="2" type="ORF">HH214_11415</name>
</gene>
<dbReference type="Pfam" id="PF19885">
    <property type="entry name" value="DUF6358"/>
    <property type="match status" value="1"/>
</dbReference>
<feature type="transmembrane region" description="Helical" evidence="1">
    <location>
        <begin position="31"/>
        <end position="49"/>
    </location>
</feature>
<keyword evidence="3" id="KW-1185">Reference proteome</keyword>
<protein>
    <submittedName>
        <fullName evidence="2">Uncharacterized protein</fullName>
    </submittedName>
</protein>
<keyword evidence="1" id="KW-0812">Transmembrane</keyword>
<name>A0A7L5DZM5_9SPHI</name>
<dbReference type="Proteomes" id="UP000503278">
    <property type="component" value="Chromosome"/>
</dbReference>
<dbReference type="AlphaFoldDB" id="A0A7L5DZM5"/>
<dbReference type="KEGG" id="mrob:HH214_11415"/>
<accession>A0A7L5DZM5</accession>
<reference evidence="2 3" key="1">
    <citation type="submission" date="2020-04" db="EMBL/GenBank/DDBJ databases">
        <title>Genome sequencing of novel species.</title>
        <authorList>
            <person name="Heo J."/>
            <person name="Kim S.-J."/>
            <person name="Kim J.-S."/>
            <person name="Hong S.-B."/>
            <person name="Kwon S.-W."/>
        </authorList>
    </citation>
    <scope>NUCLEOTIDE SEQUENCE [LARGE SCALE GENOMIC DNA]</scope>
    <source>
        <strain evidence="2 3">F39-2</strain>
    </source>
</reference>
<evidence type="ECO:0000256" key="1">
    <source>
        <dbReference type="SAM" id="Phobius"/>
    </source>
</evidence>
<dbReference type="InterPro" id="IPR045938">
    <property type="entry name" value="DUF6358"/>
</dbReference>
<keyword evidence="1" id="KW-1133">Transmembrane helix</keyword>
<keyword evidence="1" id="KW-0472">Membrane</keyword>
<feature type="transmembrane region" description="Helical" evidence="1">
    <location>
        <begin position="7"/>
        <end position="25"/>
    </location>
</feature>
<organism evidence="2 3">
    <name type="scientific">Mucilaginibacter robiniae</name>
    <dbReference type="NCBI Taxonomy" id="2728022"/>
    <lineage>
        <taxon>Bacteria</taxon>
        <taxon>Pseudomonadati</taxon>
        <taxon>Bacteroidota</taxon>
        <taxon>Sphingobacteriia</taxon>
        <taxon>Sphingobacteriales</taxon>
        <taxon>Sphingobacteriaceae</taxon>
        <taxon>Mucilaginibacter</taxon>
    </lineage>
</organism>
<evidence type="ECO:0000313" key="2">
    <source>
        <dbReference type="EMBL" id="QJD96435.1"/>
    </source>
</evidence>